<dbReference type="AlphaFoldDB" id="A0A6A6RQA0"/>
<dbReference type="PANTHER" id="PTHR31123:SF4">
    <property type="entry name" value="PROTEIN ALCS"/>
    <property type="match status" value="1"/>
</dbReference>
<keyword evidence="3 7" id="KW-0812">Transmembrane</keyword>
<keyword evidence="4 7" id="KW-1133">Transmembrane helix</keyword>
<evidence type="ECO:0000256" key="3">
    <source>
        <dbReference type="ARBA" id="ARBA00022692"/>
    </source>
</evidence>
<sequence length="341" mass="37227">MSHNHESLRERTMNNENLAGPRINPNGVGNDRNNIHDRTLNNENLSPDGPLEKDFSRNSNGVYHNEYRNGYHQHLDGSHDSDLALKKIQTAGSISITPELFEKLYLSPQNNVKGDLRRTFGNPTPIALIGFLISLFPLSMALMGWRGAGNSGASGVGSYFFFGGLLMILGSVGEWIIGNTFPFVVFGSFGAYWLAFAATLTPMYDAFGAYSTTGTPAAGLNTVGFRSGFAFFLVSMGLLCLIYLICSLRTNMVFFMIFFCLVLTFAMLTGAYLQLNNGNIVLAGRLQVAGGAFAFATCVFGWWIFFAIMLASLDFPFEIPVGDLSGFIKGASERNAAEKNV</sequence>
<gene>
    <name evidence="8" type="ORF">P280DRAFT_140230</name>
</gene>
<dbReference type="GO" id="GO:0015123">
    <property type="term" value="F:acetate transmembrane transporter activity"/>
    <property type="evidence" value="ECO:0007669"/>
    <property type="project" value="TreeGrafter"/>
</dbReference>
<dbReference type="EMBL" id="MU006796">
    <property type="protein sequence ID" value="KAF2636761.1"/>
    <property type="molecule type" value="Genomic_DNA"/>
</dbReference>
<name>A0A6A6RQA0_9PLEO</name>
<keyword evidence="5 7" id="KW-0472">Membrane</keyword>
<dbReference type="InterPro" id="IPR051633">
    <property type="entry name" value="AceTr"/>
</dbReference>
<comment type="similarity">
    <text evidence="2">Belongs to the acetate uptake transporter (AceTr) (TC 2.A.96) family.</text>
</comment>
<proteinExistence type="inferred from homology"/>
<evidence type="ECO:0000313" key="8">
    <source>
        <dbReference type="EMBL" id="KAF2636761.1"/>
    </source>
</evidence>
<evidence type="ECO:0000256" key="1">
    <source>
        <dbReference type="ARBA" id="ARBA00004141"/>
    </source>
</evidence>
<dbReference type="InterPro" id="IPR000791">
    <property type="entry name" value="Gpr1/Fun34/SatP-like"/>
</dbReference>
<protein>
    <submittedName>
        <fullName evidence="8">GPR1/FUN34/YaaH-class plasma membrane protein-like protein</fullName>
    </submittedName>
</protein>
<accession>A0A6A6RQA0</accession>
<feature type="transmembrane region" description="Helical" evidence="7">
    <location>
        <begin position="157"/>
        <end position="176"/>
    </location>
</feature>
<dbReference type="GO" id="GO:0005886">
    <property type="term" value="C:plasma membrane"/>
    <property type="evidence" value="ECO:0007669"/>
    <property type="project" value="TreeGrafter"/>
</dbReference>
<evidence type="ECO:0000256" key="2">
    <source>
        <dbReference type="ARBA" id="ARBA00005587"/>
    </source>
</evidence>
<dbReference type="Proteomes" id="UP000799753">
    <property type="component" value="Unassembled WGS sequence"/>
</dbReference>
<evidence type="ECO:0000313" key="9">
    <source>
        <dbReference type="Proteomes" id="UP000799753"/>
    </source>
</evidence>
<evidence type="ECO:0000256" key="4">
    <source>
        <dbReference type="ARBA" id="ARBA00022989"/>
    </source>
</evidence>
<feature type="transmembrane region" description="Helical" evidence="7">
    <location>
        <begin position="224"/>
        <end position="246"/>
    </location>
</feature>
<reference evidence="8" key="1">
    <citation type="journal article" date="2020" name="Stud. Mycol.">
        <title>101 Dothideomycetes genomes: a test case for predicting lifestyles and emergence of pathogens.</title>
        <authorList>
            <person name="Haridas S."/>
            <person name="Albert R."/>
            <person name="Binder M."/>
            <person name="Bloem J."/>
            <person name="Labutti K."/>
            <person name="Salamov A."/>
            <person name="Andreopoulos B."/>
            <person name="Baker S."/>
            <person name="Barry K."/>
            <person name="Bills G."/>
            <person name="Bluhm B."/>
            <person name="Cannon C."/>
            <person name="Castanera R."/>
            <person name="Culley D."/>
            <person name="Daum C."/>
            <person name="Ezra D."/>
            <person name="Gonzalez J."/>
            <person name="Henrissat B."/>
            <person name="Kuo A."/>
            <person name="Liang C."/>
            <person name="Lipzen A."/>
            <person name="Lutzoni F."/>
            <person name="Magnuson J."/>
            <person name="Mondo S."/>
            <person name="Nolan M."/>
            <person name="Ohm R."/>
            <person name="Pangilinan J."/>
            <person name="Park H.-J."/>
            <person name="Ramirez L."/>
            <person name="Alfaro M."/>
            <person name="Sun H."/>
            <person name="Tritt A."/>
            <person name="Yoshinaga Y."/>
            <person name="Zwiers L.-H."/>
            <person name="Turgeon B."/>
            <person name="Goodwin S."/>
            <person name="Spatafora J."/>
            <person name="Crous P."/>
            <person name="Grigoriev I."/>
        </authorList>
    </citation>
    <scope>NUCLEOTIDE SEQUENCE</scope>
    <source>
        <strain evidence="8">CBS 473.64</strain>
    </source>
</reference>
<feature type="region of interest" description="Disordered" evidence="6">
    <location>
        <begin position="1"/>
        <end position="63"/>
    </location>
</feature>
<evidence type="ECO:0000256" key="5">
    <source>
        <dbReference type="ARBA" id="ARBA00023136"/>
    </source>
</evidence>
<dbReference type="Pfam" id="PF01184">
    <property type="entry name" value="Gpr1_Fun34_YaaH"/>
    <property type="match status" value="1"/>
</dbReference>
<feature type="transmembrane region" description="Helical" evidence="7">
    <location>
        <begin position="183"/>
        <end position="204"/>
    </location>
</feature>
<feature type="transmembrane region" description="Helical" evidence="7">
    <location>
        <begin position="253"/>
        <end position="273"/>
    </location>
</feature>
<feature type="transmembrane region" description="Helical" evidence="7">
    <location>
        <begin position="126"/>
        <end position="145"/>
    </location>
</feature>
<evidence type="ECO:0000256" key="7">
    <source>
        <dbReference type="SAM" id="Phobius"/>
    </source>
</evidence>
<dbReference type="OrthoDB" id="3648309at2759"/>
<dbReference type="PANTHER" id="PTHR31123">
    <property type="entry name" value="ACCUMULATION OF DYADS PROTEIN 2-RELATED"/>
    <property type="match status" value="1"/>
</dbReference>
<keyword evidence="9" id="KW-1185">Reference proteome</keyword>
<evidence type="ECO:0000256" key="6">
    <source>
        <dbReference type="SAM" id="MobiDB-lite"/>
    </source>
</evidence>
<organism evidence="8 9">
    <name type="scientific">Massarina eburnea CBS 473.64</name>
    <dbReference type="NCBI Taxonomy" id="1395130"/>
    <lineage>
        <taxon>Eukaryota</taxon>
        <taxon>Fungi</taxon>
        <taxon>Dikarya</taxon>
        <taxon>Ascomycota</taxon>
        <taxon>Pezizomycotina</taxon>
        <taxon>Dothideomycetes</taxon>
        <taxon>Pleosporomycetidae</taxon>
        <taxon>Pleosporales</taxon>
        <taxon>Massarineae</taxon>
        <taxon>Massarinaceae</taxon>
        <taxon>Massarina</taxon>
    </lineage>
</organism>
<feature type="transmembrane region" description="Helical" evidence="7">
    <location>
        <begin position="293"/>
        <end position="313"/>
    </location>
</feature>
<comment type="subcellular location">
    <subcellularLocation>
        <location evidence="1">Membrane</location>
        <topology evidence="1">Multi-pass membrane protein</topology>
    </subcellularLocation>
</comment>
<feature type="compositionally biased region" description="Basic and acidic residues" evidence="6">
    <location>
        <begin position="1"/>
        <end position="13"/>
    </location>
</feature>